<name>A0ABU4WJF0_9FIRM</name>
<feature type="transmembrane region" description="Helical" evidence="2">
    <location>
        <begin position="6"/>
        <end position="39"/>
    </location>
</feature>
<dbReference type="EMBL" id="JALBUS010000001">
    <property type="protein sequence ID" value="MDX8416393.1"/>
    <property type="molecule type" value="Genomic_DNA"/>
</dbReference>
<evidence type="ECO:0000313" key="4">
    <source>
        <dbReference type="Proteomes" id="UP001285244"/>
    </source>
</evidence>
<proteinExistence type="predicted"/>
<keyword evidence="4" id="KW-1185">Reference proteome</keyword>
<keyword evidence="2" id="KW-0472">Membrane</keyword>
<feature type="compositionally biased region" description="Acidic residues" evidence="1">
    <location>
        <begin position="58"/>
        <end position="70"/>
    </location>
</feature>
<evidence type="ECO:0000313" key="3">
    <source>
        <dbReference type="EMBL" id="MDX8416393.1"/>
    </source>
</evidence>
<gene>
    <name evidence="3" type="ORF">MOZ64_00840</name>
</gene>
<feature type="region of interest" description="Disordered" evidence="1">
    <location>
        <begin position="47"/>
        <end position="70"/>
    </location>
</feature>
<protein>
    <submittedName>
        <fullName evidence="3">Uncharacterized protein</fullName>
    </submittedName>
</protein>
<sequence>MRFFYTYILLFALMILLIQFLPFLLPVLLVLYIVSLIYGAWQQRKKTVQSEKRNPDAIDAEYTEHDEEDQ</sequence>
<comment type="caution">
    <text evidence="3">The sequence shown here is derived from an EMBL/GenBank/DDBJ whole genome shotgun (WGS) entry which is preliminary data.</text>
</comment>
<dbReference type="Proteomes" id="UP001285244">
    <property type="component" value="Unassembled WGS sequence"/>
</dbReference>
<evidence type="ECO:0000256" key="2">
    <source>
        <dbReference type="SAM" id="Phobius"/>
    </source>
</evidence>
<dbReference type="RefSeq" id="WP_320324728.1">
    <property type="nucleotide sequence ID" value="NZ_JALBUS010000001.1"/>
</dbReference>
<keyword evidence="2" id="KW-0812">Transmembrane</keyword>
<evidence type="ECO:0000256" key="1">
    <source>
        <dbReference type="SAM" id="MobiDB-lite"/>
    </source>
</evidence>
<reference evidence="3 4" key="1">
    <citation type="submission" date="2022-03" db="EMBL/GenBank/DDBJ databases">
        <title>Novel taxa within the pig intestine.</title>
        <authorList>
            <person name="Wylensek D."/>
            <person name="Bishof K."/>
            <person name="Afrizal A."/>
            <person name="Clavel T."/>
        </authorList>
    </citation>
    <scope>NUCLEOTIDE SEQUENCE [LARGE SCALE GENOMIC DNA]</scope>
    <source>
        <strain evidence="3 4">Cla-KB-P134</strain>
    </source>
</reference>
<accession>A0ABU4WJF0</accession>
<organism evidence="3 4">
    <name type="scientific">Absicoccus intestinalis</name>
    <dbReference type="NCBI Taxonomy" id="2926319"/>
    <lineage>
        <taxon>Bacteria</taxon>
        <taxon>Bacillati</taxon>
        <taxon>Bacillota</taxon>
        <taxon>Erysipelotrichia</taxon>
        <taxon>Erysipelotrichales</taxon>
        <taxon>Erysipelotrichaceae</taxon>
        <taxon>Absicoccus</taxon>
    </lineage>
</organism>
<keyword evidence="2" id="KW-1133">Transmembrane helix</keyword>